<reference evidence="1" key="1">
    <citation type="journal article" date="2022" name="bioRxiv">
        <title>Population genetic analysis of Ophidiomyces ophidiicola, the causative agent of snake fungal disease, indicates recent introductions to the USA.</title>
        <authorList>
            <person name="Ladner J.T."/>
            <person name="Palmer J.M."/>
            <person name="Ettinger C.L."/>
            <person name="Stajich J.E."/>
            <person name="Farrell T.M."/>
            <person name="Glorioso B.M."/>
            <person name="Lawson B."/>
            <person name="Price S.J."/>
            <person name="Stengle A.G."/>
            <person name="Grear D.A."/>
            <person name="Lorch J.M."/>
        </authorList>
    </citation>
    <scope>NUCLEOTIDE SEQUENCE</scope>
    <source>
        <strain evidence="1">NWHC 24266-5</strain>
    </source>
</reference>
<evidence type="ECO:0000313" key="1">
    <source>
        <dbReference type="EMBL" id="KAI2384365.1"/>
    </source>
</evidence>
<comment type="caution">
    <text evidence="1">The sequence shown here is derived from an EMBL/GenBank/DDBJ whole genome shotgun (WGS) entry which is preliminary data.</text>
</comment>
<dbReference type="EMBL" id="JALBCA010000074">
    <property type="protein sequence ID" value="KAI2384365.1"/>
    <property type="molecule type" value="Genomic_DNA"/>
</dbReference>
<gene>
    <name evidence="1" type="ORF">LOY88_004714</name>
</gene>
<sequence>MARTGMIYMAGALSTIFTLLSTVANGAFATGISRELSGLGAFQVVSVTGCALSCVLQGFLVFFLRRRLNRHVHVAKQQERRALIAVAVVLGLDVAVVAMAIRWSSTRIGEISSGETRGDVRLLFALWCTLWAIAVVFQVTCFGVLVVWGREDDAVRRRRRRSTVPAKHRHTKRLDHDEDDEENRILGSIEQARSTQQGPGDEPPEKPRSRASSMSQLKISYFLRDLAGEQEPPADHQHHQQPGARKSSSDSQRWERGFSRRVPELHDELQKINLHASASTATLSTYMHGSSSRSVRRHDALYPAPLSGSRSPSRGAAGSCRHSTMRGTPSPAFSGRKDDKVKEEEEEEEEEPVVEAATAENIHPLFRSSTLSIPGVSPGTTVTASPFAGQTISMHTLQQIRSRGRPRSQSLGVHYKRQQEEEKEEKERAGCETAGRSSRYPSGAEAVEEKSSSSSSRSSRSRSRNSGSGGGGGGGGGGRRKSQMSVGRRGSSLPPCR</sequence>
<name>A0ACB8USS5_9EURO</name>
<proteinExistence type="predicted"/>
<accession>A0ACB8USS5</accession>
<protein>
    <submittedName>
        <fullName evidence="1">Uncharacterized protein</fullName>
    </submittedName>
</protein>
<organism evidence="1">
    <name type="scientific">Ophidiomyces ophidiicola</name>
    <dbReference type="NCBI Taxonomy" id="1387563"/>
    <lineage>
        <taxon>Eukaryota</taxon>
        <taxon>Fungi</taxon>
        <taxon>Dikarya</taxon>
        <taxon>Ascomycota</taxon>
        <taxon>Pezizomycotina</taxon>
        <taxon>Eurotiomycetes</taxon>
        <taxon>Eurotiomycetidae</taxon>
        <taxon>Onygenales</taxon>
        <taxon>Onygenaceae</taxon>
        <taxon>Ophidiomyces</taxon>
    </lineage>
</organism>